<gene>
    <name evidence="1" type="ORF">METZ01_LOCUS334324</name>
</gene>
<organism evidence="1">
    <name type="scientific">marine metagenome</name>
    <dbReference type="NCBI Taxonomy" id="408172"/>
    <lineage>
        <taxon>unclassified sequences</taxon>
        <taxon>metagenomes</taxon>
        <taxon>ecological metagenomes</taxon>
    </lineage>
</organism>
<protein>
    <submittedName>
        <fullName evidence="1">Uncharacterized protein</fullName>
    </submittedName>
</protein>
<accession>A0A382Q933</accession>
<dbReference type="AlphaFoldDB" id="A0A382Q933"/>
<name>A0A382Q933_9ZZZZ</name>
<proteinExistence type="predicted"/>
<evidence type="ECO:0000313" key="1">
    <source>
        <dbReference type="EMBL" id="SVC81470.1"/>
    </source>
</evidence>
<reference evidence="1" key="1">
    <citation type="submission" date="2018-05" db="EMBL/GenBank/DDBJ databases">
        <authorList>
            <person name="Lanie J.A."/>
            <person name="Ng W.-L."/>
            <person name="Kazmierczak K.M."/>
            <person name="Andrzejewski T.M."/>
            <person name="Davidsen T.M."/>
            <person name="Wayne K.J."/>
            <person name="Tettelin H."/>
            <person name="Glass J.I."/>
            <person name="Rusch D."/>
            <person name="Podicherti R."/>
            <person name="Tsui H.-C.T."/>
            <person name="Winkler M.E."/>
        </authorList>
    </citation>
    <scope>NUCLEOTIDE SEQUENCE</scope>
</reference>
<dbReference type="EMBL" id="UINC01112486">
    <property type="protein sequence ID" value="SVC81470.1"/>
    <property type="molecule type" value="Genomic_DNA"/>
</dbReference>
<feature type="non-terminal residue" evidence="1">
    <location>
        <position position="206"/>
    </location>
</feature>
<sequence length="206" mass="22849">MRYAVPFSITSTLPADLGHIPISADIDFAELVQKAEGEGRLNPASIQLVDCADGSVIRHGLSEDLAHADFGRIEFPIRDVTRRDYEIRFETLMPGERRPHLAPPKVPLVGVGDLLRANDDAPHPVTLHSFDLRDLDGDGRADLIGTWNYYHRPGTPISGVIAYPRIGTEDEFRVGDLVRLRYRDPGSSTLHYFPGTYLEAAFGDLT</sequence>